<feature type="domain" description="Radical SAM core" evidence="9">
    <location>
        <begin position="34"/>
        <end position="262"/>
    </location>
</feature>
<dbReference type="Pfam" id="PF13186">
    <property type="entry name" value="SPASM"/>
    <property type="match status" value="1"/>
</dbReference>
<dbReference type="SFLD" id="SFLDG01072">
    <property type="entry name" value="dehydrogenase_like"/>
    <property type="match status" value="1"/>
</dbReference>
<gene>
    <name evidence="10" type="ORF">QWZ18_25275</name>
</gene>
<dbReference type="Pfam" id="PF04055">
    <property type="entry name" value="Radical_SAM"/>
    <property type="match status" value="1"/>
</dbReference>
<evidence type="ECO:0000256" key="8">
    <source>
        <dbReference type="SAM" id="MobiDB-lite"/>
    </source>
</evidence>
<dbReference type="Proteomes" id="UP001244297">
    <property type="component" value="Unassembled WGS sequence"/>
</dbReference>
<evidence type="ECO:0000256" key="5">
    <source>
        <dbReference type="ARBA" id="ARBA00023004"/>
    </source>
</evidence>
<dbReference type="SFLD" id="SFLDS00029">
    <property type="entry name" value="Radical_SAM"/>
    <property type="match status" value="1"/>
</dbReference>
<evidence type="ECO:0000256" key="6">
    <source>
        <dbReference type="ARBA" id="ARBA00023014"/>
    </source>
</evidence>
<dbReference type="Gene3D" id="3.20.20.70">
    <property type="entry name" value="Aldolase class I"/>
    <property type="match status" value="1"/>
</dbReference>
<dbReference type="SUPFAM" id="SSF102114">
    <property type="entry name" value="Radical SAM enzymes"/>
    <property type="match status" value="1"/>
</dbReference>
<comment type="similarity">
    <text evidence="7">Belongs to the radical SAM superfamily. Anaerobic sulfatase-maturating enzyme family.</text>
</comment>
<comment type="caution">
    <text evidence="10">The sequence shown here is derived from an EMBL/GenBank/DDBJ whole genome shotgun (WGS) entry which is preliminary data.</text>
</comment>
<dbReference type="InterPro" id="IPR013785">
    <property type="entry name" value="Aldolase_TIM"/>
</dbReference>
<dbReference type="SFLD" id="SFLDG01384">
    <property type="entry name" value="thioether_bond_formation_requi"/>
    <property type="match status" value="1"/>
</dbReference>
<keyword evidence="6" id="KW-0411">Iron-sulfur</keyword>
<evidence type="ECO:0000256" key="1">
    <source>
        <dbReference type="ARBA" id="ARBA00001966"/>
    </source>
</evidence>
<organism evidence="10 11">
    <name type="scientific">Methylobacterium longum</name>
    <dbReference type="NCBI Taxonomy" id="767694"/>
    <lineage>
        <taxon>Bacteria</taxon>
        <taxon>Pseudomonadati</taxon>
        <taxon>Pseudomonadota</taxon>
        <taxon>Alphaproteobacteria</taxon>
        <taxon>Hyphomicrobiales</taxon>
        <taxon>Methylobacteriaceae</taxon>
        <taxon>Methylobacterium</taxon>
    </lineage>
</organism>
<dbReference type="InterPro" id="IPR023867">
    <property type="entry name" value="Sulphatase_maturase_rSAM"/>
</dbReference>
<dbReference type="InterPro" id="IPR047207">
    <property type="entry name" value="SPASM_anSME"/>
</dbReference>
<keyword evidence="2" id="KW-0004">4Fe-4S</keyword>
<dbReference type="InterPro" id="IPR058240">
    <property type="entry name" value="rSAM_sf"/>
</dbReference>
<accession>A0ABT8AWQ6</accession>
<name>A0ABT8AWQ6_9HYPH</name>
<dbReference type="InterPro" id="IPR023885">
    <property type="entry name" value="4Fe4S-binding_SPASM_dom"/>
</dbReference>
<evidence type="ECO:0000256" key="2">
    <source>
        <dbReference type="ARBA" id="ARBA00022485"/>
    </source>
</evidence>
<dbReference type="NCBIfam" id="TIGR04085">
    <property type="entry name" value="rSAM_more_4Fe4S"/>
    <property type="match status" value="1"/>
</dbReference>
<dbReference type="CDD" id="cd01335">
    <property type="entry name" value="Radical_SAM"/>
    <property type="match status" value="1"/>
</dbReference>
<protein>
    <submittedName>
        <fullName evidence="10">Anaerobic sulfatase maturase</fullName>
    </submittedName>
</protein>
<keyword evidence="5" id="KW-0408">Iron</keyword>
<dbReference type="SFLD" id="SFLDF00285">
    <property type="entry name" value="anaerobic_Ser-type_sulfatase-m"/>
    <property type="match status" value="1"/>
</dbReference>
<dbReference type="InterPro" id="IPR007197">
    <property type="entry name" value="rSAM"/>
</dbReference>
<keyword evidence="11" id="KW-1185">Reference proteome</keyword>
<evidence type="ECO:0000313" key="11">
    <source>
        <dbReference type="Proteomes" id="UP001244297"/>
    </source>
</evidence>
<proteinExistence type="inferred from homology"/>
<dbReference type="PANTHER" id="PTHR43273">
    <property type="entry name" value="ANAEROBIC SULFATASE-MATURATING ENZYME HOMOLOG ASLB-RELATED"/>
    <property type="match status" value="1"/>
</dbReference>
<reference evidence="11" key="1">
    <citation type="journal article" date="2019" name="Int. J. Syst. Evol. Microbiol.">
        <title>The Global Catalogue of Microorganisms (GCM) 10K type strain sequencing project: providing services to taxonomists for standard genome sequencing and annotation.</title>
        <authorList>
            <consortium name="The Broad Institute Genomics Platform"/>
            <consortium name="The Broad Institute Genome Sequencing Center for Infectious Disease"/>
            <person name="Wu L."/>
            <person name="Ma J."/>
        </authorList>
    </citation>
    <scope>NUCLEOTIDE SEQUENCE [LARGE SCALE GENOMIC DNA]</scope>
    <source>
        <strain evidence="11">CECT 7806</strain>
    </source>
</reference>
<dbReference type="RefSeq" id="WP_238291567.1">
    <property type="nucleotide sequence ID" value="NZ_BPQS01000041.1"/>
</dbReference>
<evidence type="ECO:0000256" key="4">
    <source>
        <dbReference type="ARBA" id="ARBA00022723"/>
    </source>
</evidence>
<dbReference type="NCBIfam" id="TIGR03942">
    <property type="entry name" value="sulfatase_rSAM"/>
    <property type="match status" value="1"/>
</dbReference>
<dbReference type="CDD" id="cd21120">
    <property type="entry name" value="SPASM_anSME"/>
    <property type="match status" value="1"/>
</dbReference>
<dbReference type="SFLD" id="SFLDG01067">
    <property type="entry name" value="SPASM/twitch_domain_containing"/>
    <property type="match status" value="1"/>
</dbReference>
<dbReference type="PROSITE" id="PS51918">
    <property type="entry name" value="RADICAL_SAM"/>
    <property type="match status" value="1"/>
</dbReference>
<feature type="region of interest" description="Disordered" evidence="8">
    <location>
        <begin position="1"/>
        <end position="20"/>
    </location>
</feature>
<evidence type="ECO:0000256" key="3">
    <source>
        <dbReference type="ARBA" id="ARBA00022691"/>
    </source>
</evidence>
<evidence type="ECO:0000313" key="10">
    <source>
        <dbReference type="EMBL" id="MDN3573911.1"/>
    </source>
</evidence>
<dbReference type="SFLD" id="SFLDG01386">
    <property type="entry name" value="main_SPASM_domain-containing"/>
    <property type="match status" value="1"/>
</dbReference>
<dbReference type="EMBL" id="JAUFPT010000087">
    <property type="protein sequence ID" value="MDN3573911.1"/>
    <property type="molecule type" value="Genomic_DNA"/>
</dbReference>
<evidence type="ECO:0000256" key="7">
    <source>
        <dbReference type="ARBA" id="ARBA00023601"/>
    </source>
</evidence>
<sequence length="451" mass="51063">MQATDLPIQQSPAGDAGSPDRVGIDKYAAVRRLATASTRRFHAMAKPAGATCNLDCKYCFYLSKEKLPGGPGTGHMSEETLELFVRQYIEGSAGLEVVFTWQGGEPTLRGIEFYRRAVALQKRYAKPGQRIENDLQTNGVLLDEDWAAFLKENRFLVGLSIDGPRDVHDAFRKNKGGAPTFDKVMAAARLLRRFGIRFNTLTCVHRYNASRPLDVYRFLRGELDSTRIQFIPIVQTRDFESAAPQARDLERLPLVGAPEARPGNPGSVVTDWSVDPVEYGYFLSRVFDEWHRKDLGRVLVNHFETLVGQHLGLPSQICIYQEFCGKAVVVEHDGSIYSCDHYVYPEYRLANLYHRPIAEAVYSDQQIRFGYAKSEKLPRFCRECPFIGDCWGECPKNRFIRTPEGEPGLNYLCQGLKRFFKHAIPRVERIAVDVRRRQLGARPDARAPGVP</sequence>
<keyword evidence="4" id="KW-0479">Metal-binding</keyword>
<feature type="compositionally biased region" description="Polar residues" evidence="8">
    <location>
        <begin position="1"/>
        <end position="12"/>
    </location>
</feature>
<dbReference type="PANTHER" id="PTHR43273:SF3">
    <property type="entry name" value="ANAEROBIC SULFATASE-MATURATING ENZYME HOMOLOG ASLB-RELATED"/>
    <property type="match status" value="1"/>
</dbReference>
<keyword evidence="3" id="KW-0949">S-adenosyl-L-methionine</keyword>
<dbReference type="InterPro" id="IPR034491">
    <property type="entry name" value="Anaerob_Ser_sulfatase-maturase"/>
</dbReference>
<evidence type="ECO:0000259" key="9">
    <source>
        <dbReference type="PROSITE" id="PS51918"/>
    </source>
</evidence>
<comment type="cofactor">
    <cofactor evidence="1">
        <name>[4Fe-4S] cluster</name>
        <dbReference type="ChEBI" id="CHEBI:49883"/>
    </cofactor>
</comment>